<protein>
    <recommendedName>
        <fullName evidence="3">DUF4220 domain-containing protein</fullName>
    </recommendedName>
</protein>
<evidence type="ECO:0000259" key="3">
    <source>
        <dbReference type="Pfam" id="PF13968"/>
    </source>
</evidence>
<evidence type="ECO:0000256" key="1">
    <source>
        <dbReference type="SAM" id="MobiDB-lite"/>
    </source>
</evidence>
<dbReference type="eggNOG" id="ENOG502QSWW">
    <property type="taxonomic scope" value="Eukaryota"/>
</dbReference>
<keyword evidence="2" id="KW-0472">Membrane</keyword>
<reference evidence="4" key="1">
    <citation type="journal article" date="2009" name="Rice">
        <title>De Novo Next Generation Sequencing of Plant Genomes.</title>
        <authorList>
            <person name="Rounsley S."/>
            <person name="Marri P.R."/>
            <person name="Yu Y."/>
            <person name="He R."/>
            <person name="Sisneros N."/>
            <person name="Goicoechea J.L."/>
            <person name="Lee S.J."/>
            <person name="Angelova A."/>
            <person name="Kudrna D."/>
            <person name="Luo M."/>
            <person name="Affourtit J."/>
            <person name="Desany B."/>
            <person name="Knight J."/>
            <person name="Niazi F."/>
            <person name="Egholm M."/>
            <person name="Wing R.A."/>
        </authorList>
    </citation>
    <scope>NUCLEOTIDE SEQUENCE [LARGE SCALE GENOMIC DNA]</scope>
    <source>
        <strain evidence="4">cv. IRGC 105608</strain>
    </source>
</reference>
<accession>A0A0D3HP18</accession>
<dbReference type="Pfam" id="PF13968">
    <property type="entry name" value="DUF4220"/>
    <property type="match status" value="1"/>
</dbReference>
<dbReference type="Proteomes" id="UP000026960">
    <property type="component" value="Chromosome 11"/>
</dbReference>
<feature type="transmembrane region" description="Helical" evidence="2">
    <location>
        <begin position="344"/>
        <end position="363"/>
    </location>
</feature>
<feature type="domain" description="DUF4220" evidence="3">
    <location>
        <begin position="69"/>
        <end position="456"/>
    </location>
</feature>
<sequence length="788" mass="90352">MPSSVVIFATSIFAAMKRLFRLDNATKMASVELWVVITTLLLVVRFLIDSFGGPSYSSKYMMAASQIIALLNYSMVHYTLGLMQLSAARVNEYFQVWAVLMVTLQYSVKISRPYSRSKQIPLLDLMSSFWTANLLRVQTTFFLRIPLWLIWALNAARIISYFFSSDRAETSNQENTRLVSDYMRYEHTHSEAGADAITMRGYSYLVHGEDLLLRELQQQRRAGPGRYRIQLDPHHQELVTVEKLWDVDNGQSGLLGMAADPDNRLKDTCLSFALYKLLRRRFYNLPVHEAKPFALEKTKRLVFDNILQGSNNYERTFRITEMELSFLQDLFYSRYAAIFAQGFPFLRMLFSLLLISAIGYVAYPVRHIPQRMDQEDKNRITHGVFITRFIIGLIITKELWEIYIYALAPWSKVQMICLYVKHRCLRKLLVEKAMRLLFCLITRGKWNREICQYNLLLAASHGTKLKTGRLSIMSIKLSAEAQKAIFDSFKKLEKDNNSLQSYLSNAFGPNTTHVGSVDKLEADTHRILVWHIATCLCEIYLAKKKSIFWLRSRPFISKSRAPKDAWEHYITAISLSNYCAYLLTVALVPDTGLAAYRVLTEVQRETYRATAIDRRVKTLEDIYDQLVKIVKFSVKDPSVDVPREDASSGGTAARIMKEEQMIQAEASEDPEGQTNTSNNIRVNDEERGEQPEEVLEADSGFDDTIIKMGTELGIQLMETYKDKEPACLWQDLAKFWAGFLLYLAASTRAGKHKAHLDGNQELITHLWALLSHAGYLGGVKHGEQILES</sequence>
<evidence type="ECO:0000256" key="2">
    <source>
        <dbReference type="SAM" id="Phobius"/>
    </source>
</evidence>
<evidence type="ECO:0000313" key="4">
    <source>
        <dbReference type="EnsemblPlants" id="OBART11G20000.1"/>
    </source>
</evidence>
<dbReference type="HOGENOM" id="CLU_008762_2_1_1"/>
<keyword evidence="5" id="KW-1185">Reference proteome</keyword>
<feature type="transmembrane region" description="Helical" evidence="2">
    <location>
        <begin position="60"/>
        <end position="80"/>
    </location>
</feature>
<dbReference type="PANTHER" id="PTHR31325">
    <property type="entry name" value="OS01G0798800 PROTEIN-RELATED"/>
    <property type="match status" value="1"/>
</dbReference>
<feature type="transmembrane region" description="Helical" evidence="2">
    <location>
        <begin position="145"/>
        <end position="163"/>
    </location>
</feature>
<dbReference type="Pfam" id="PF04578">
    <property type="entry name" value="DUF594"/>
    <property type="match status" value="1"/>
</dbReference>
<dbReference type="InterPro" id="IPR007658">
    <property type="entry name" value="DUF594"/>
</dbReference>
<name>A0A0D3HP18_9ORYZ</name>
<dbReference type="AlphaFoldDB" id="A0A0D3HP18"/>
<dbReference type="InterPro" id="IPR025315">
    <property type="entry name" value="DUF4220"/>
</dbReference>
<keyword evidence="2" id="KW-0812">Transmembrane</keyword>
<keyword evidence="2" id="KW-1133">Transmembrane helix</keyword>
<feature type="transmembrane region" description="Helical" evidence="2">
    <location>
        <begin position="31"/>
        <end position="48"/>
    </location>
</feature>
<feature type="compositionally biased region" description="Polar residues" evidence="1">
    <location>
        <begin position="672"/>
        <end position="681"/>
    </location>
</feature>
<dbReference type="PaxDb" id="65489-OBART11G20000.1"/>
<proteinExistence type="predicted"/>
<feature type="region of interest" description="Disordered" evidence="1">
    <location>
        <begin position="665"/>
        <end position="694"/>
    </location>
</feature>
<reference evidence="4" key="2">
    <citation type="submission" date="2015-03" db="UniProtKB">
        <authorList>
            <consortium name="EnsemblPlants"/>
        </authorList>
    </citation>
    <scope>IDENTIFICATION</scope>
</reference>
<evidence type="ECO:0000313" key="5">
    <source>
        <dbReference type="Proteomes" id="UP000026960"/>
    </source>
</evidence>
<dbReference type="STRING" id="65489.A0A0D3HP18"/>
<dbReference type="Gramene" id="OBART11G20000.1">
    <property type="protein sequence ID" value="OBART11G20000.1"/>
    <property type="gene ID" value="OBART11G20000"/>
</dbReference>
<dbReference type="EnsemblPlants" id="OBART11G20000.1">
    <property type="protein sequence ID" value="OBART11G20000.1"/>
    <property type="gene ID" value="OBART11G20000"/>
</dbReference>
<organism evidence="4">
    <name type="scientific">Oryza barthii</name>
    <dbReference type="NCBI Taxonomy" id="65489"/>
    <lineage>
        <taxon>Eukaryota</taxon>
        <taxon>Viridiplantae</taxon>
        <taxon>Streptophyta</taxon>
        <taxon>Embryophyta</taxon>
        <taxon>Tracheophyta</taxon>
        <taxon>Spermatophyta</taxon>
        <taxon>Magnoliopsida</taxon>
        <taxon>Liliopsida</taxon>
        <taxon>Poales</taxon>
        <taxon>Poaceae</taxon>
        <taxon>BOP clade</taxon>
        <taxon>Oryzoideae</taxon>
        <taxon>Oryzeae</taxon>
        <taxon>Oryzinae</taxon>
        <taxon>Oryza</taxon>
    </lineage>
</organism>